<comment type="caution">
    <text evidence="3">The sequence shown here is derived from an EMBL/GenBank/DDBJ whole genome shotgun (WGS) entry which is preliminary data.</text>
</comment>
<feature type="compositionally biased region" description="Low complexity" evidence="1">
    <location>
        <begin position="323"/>
        <end position="338"/>
    </location>
</feature>
<dbReference type="RefSeq" id="WP_187013030.1">
    <property type="nucleotide sequence ID" value="NZ_JACRWG010000084.1"/>
</dbReference>
<reference evidence="3 4" key="1">
    <citation type="submission" date="2020-08" db="EMBL/GenBank/DDBJ databases">
        <authorList>
            <person name="Liu C."/>
            <person name="Sun Q."/>
        </authorList>
    </citation>
    <scope>NUCLEOTIDE SEQUENCE [LARGE SCALE GENOMIC DNA]</scope>
    <source>
        <strain evidence="3 4">NSJ-22</strain>
    </source>
</reference>
<organism evidence="3 4">
    <name type="scientific">Catenibacterium faecis</name>
    <dbReference type="NCBI Taxonomy" id="2764323"/>
    <lineage>
        <taxon>Bacteria</taxon>
        <taxon>Bacillati</taxon>
        <taxon>Bacillota</taxon>
        <taxon>Erysipelotrichia</taxon>
        <taxon>Erysipelotrichales</taxon>
        <taxon>Coprobacillaceae</taxon>
        <taxon>Catenibacterium</taxon>
    </lineage>
</organism>
<evidence type="ECO:0000313" key="4">
    <source>
        <dbReference type="Proteomes" id="UP000603474"/>
    </source>
</evidence>
<evidence type="ECO:0000256" key="2">
    <source>
        <dbReference type="SAM" id="SignalP"/>
    </source>
</evidence>
<evidence type="ECO:0000313" key="3">
    <source>
        <dbReference type="EMBL" id="MBC6010982.1"/>
    </source>
</evidence>
<sequence length="460" mass="49540">MANKNVKRISMILAALMVAGTATGCGAKKDTKVESTNKVAAHSTKLDEDAIKDTYTGIDDMYVLEGSKDVDYLDGVLYDSSIVKGIDVDSSKVDASKTGDYKITFSITADRKAYDAFRDAFIKSETVKDKTSADKTKTDKKSADKTKTETVKVKKDTVVVNRDEAQKLADQNKLVRTDNGETVKKSDGTEVKAEQKAPASTAVTGGNVVDASAKTEVKPEITAAPAMSPEEAKKEEAKKDDKKEEAKKPSTSGSTNKPNSGSNKPNSGSSSNSKPSHKPNSGSNKPNNGSGSNSKPSSKPNSGSNKPNSGNSSNSKPSHKPDSGSSKPNSGNSSNSKPSHTHTWVNVTKTVNHPAVTHQEDVYENRQVKVKDAWDERVKTGSVSQCSQCSYRTSNQDDMDMHMLETGHSCHIEYIYKTVHHDAVYETQRVKTGTKTVVDKVAWTETVVIGQKCSSCGKRK</sequence>
<dbReference type="PROSITE" id="PS51257">
    <property type="entry name" value="PROKAR_LIPOPROTEIN"/>
    <property type="match status" value="1"/>
</dbReference>
<feature type="region of interest" description="Disordered" evidence="1">
    <location>
        <begin position="176"/>
        <end position="341"/>
    </location>
</feature>
<feature type="compositionally biased region" description="Low complexity" evidence="1">
    <location>
        <begin position="249"/>
        <end position="316"/>
    </location>
</feature>
<accession>A0ABR7KE57</accession>
<dbReference type="Proteomes" id="UP000603474">
    <property type="component" value="Unassembled WGS sequence"/>
</dbReference>
<feature type="signal peptide" evidence="2">
    <location>
        <begin position="1"/>
        <end position="24"/>
    </location>
</feature>
<evidence type="ECO:0000256" key="1">
    <source>
        <dbReference type="SAM" id="MobiDB-lite"/>
    </source>
</evidence>
<name>A0ABR7KE57_9FIRM</name>
<gene>
    <name evidence="3" type="ORF">H8909_12265</name>
</gene>
<keyword evidence="4" id="KW-1185">Reference proteome</keyword>
<feature type="compositionally biased region" description="Basic and acidic residues" evidence="1">
    <location>
        <begin position="176"/>
        <end position="195"/>
    </location>
</feature>
<dbReference type="EMBL" id="JACRWG010000084">
    <property type="protein sequence ID" value="MBC6010982.1"/>
    <property type="molecule type" value="Genomic_DNA"/>
</dbReference>
<keyword evidence="2" id="KW-0732">Signal</keyword>
<proteinExistence type="predicted"/>
<feature type="compositionally biased region" description="Basic and acidic residues" evidence="1">
    <location>
        <begin position="230"/>
        <end position="248"/>
    </location>
</feature>
<feature type="chain" id="PRO_5046578902" evidence="2">
    <location>
        <begin position="25"/>
        <end position="460"/>
    </location>
</feature>
<protein>
    <submittedName>
        <fullName evidence="3">Uncharacterized protein</fullName>
    </submittedName>
</protein>